<gene>
    <name evidence="1" type="ORF">CDAR_30361</name>
</gene>
<protein>
    <submittedName>
        <fullName evidence="1">Uncharacterized protein</fullName>
    </submittedName>
</protein>
<dbReference type="AlphaFoldDB" id="A0AAV4VV32"/>
<name>A0AAV4VV32_9ARAC</name>
<accession>A0AAV4VV32</accession>
<organism evidence="1 2">
    <name type="scientific">Caerostris darwini</name>
    <dbReference type="NCBI Taxonomy" id="1538125"/>
    <lineage>
        <taxon>Eukaryota</taxon>
        <taxon>Metazoa</taxon>
        <taxon>Ecdysozoa</taxon>
        <taxon>Arthropoda</taxon>
        <taxon>Chelicerata</taxon>
        <taxon>Arachnida</taxon>
        <taxon>Araneae</taxon>
        <taxon>Araneomorphae</taxon>
        <taxon>Entelegynae</taxon>
        <taxon>Araneoidea</taxon>
        <taxon>Araneidae</taxon>
        <taxon>Caerostris</taxon>
    </lineage>
</organism>
<evidence type="ECO:0000313" key="2">
    <source>
        <dbReference type="Proteomes" id="UP001054837"/>
    </source>
</evidence>
<dbReference type="EMBL" id="BPLQ01013731">
    <property type="protein sequence ID" value="GIY74305.1"/>
    <property type="molecule type" value="Genomic_DNA"/>
</dbReference>
<sequence length="119" mass="13937">MLNLSRKFSFETIKKDEVKVSFSKRQQTNKNNSEKIIFLKRHQTICTLSSSQNCKNKNNNNPLSVESRKKTIPLNKEKKEQLFYCLGERTFCFWEVAAATAYNFQSIFDIAPRKRHAAI</sequence>
<keyword evidence="2" id="KW-1185">Reference proteome</keyword>
<dbReference type="Proteomes" id="UP001054837">
    <property type="component" value="Unassembled WGS sequence"/>
</dbReference>
<reference evidence="1 2" key="1">
    <citation type="submission" date="2021-06" db="EMBL/GenBank/DDBJ databases">
        <title>Caerostris darwini draft genome.</title>
        <authorList>
            <person name="Kono N."/>
            <person name="Arakawa K."/>
        </authorList>
    </citation>
    <scope>NUCLEOTIDE SEQUENCE [LARGE SCALE GENOMIC DNA]</scope>
</reference>
<comment type="caution">
    <text evidence="1">The sequence shown here is derived from an EMBL/GenBank/DDBJ whole genome shotgun (WGS) entry which is preliminary data.</text>
</comment>
<evidence type="ECO:0000313" key="1">
    <source>
        <dbReference type="EMBL" id="GIY74305.1"/>
    </source>
</evidence>
<proteinExistence type="predicted"/>